<proteinExistence type="predicted"/>
<sequence length="211" mass="23084">MWHTDVADWESIIELLAEPAMAAPELTGTLSVLSGMPDRVPSHISTRIAPLLRKWMTRTPAQDPFEPQDVRGLAADALNALHPGALTNIDLWSLMAGTREQRASAVLVIARRRNPTDINLLAAFAQDEDVKVRSTVASCLAGWVKEQVNPRDALELLQSLLQDSGTRLARSVSGTLANSQPEVLQQCESLVEVLKNHISADVRRDLAATLR</sequence>
<dbReference type="Pfam" id="PF13646">
    <property type="entry name" value="HEAT_2"/>
    <property type="match status" value="1"/>
</dbReference>
<name>A0A6N9R0Y3_9MICC</name>
<evidence type="ECO:0000313" key="2">
    <source>
        <dbReference type="Proteomes" id="UP000471026"/>
    </source>
</evidence>
<dbReference type="InterPro" id="IPR016024">
    <property type="entry name" value="ARM-type_fold"/>
</dbReference>
<dbReference type="Gene3D" id="1.25.10.10">
    <property type="entry name" value="Leucine-rich Repeat Variant"/>
    <property type="match status" value="1"/>
</dbReference>
<reference evidence="1 2" key="1">
    <citation type="submission" date="2019-11" db="EMBL/GenBank/DDBJ databases">
        <title>Draft genome sequence of Kocuria indica DP-K7, a methyl red degrading Actinobacterium.</title>
        <authorList>
            <person name="Kumaran S."/>
            <person name="Tischler D."/>
            <person name="Ngo A.C.R."/>
            <person name="Schultes F."/>
        </authorList>
    </citation>
    <scope>NUCLEOTIDE SEQUENCE [LARGE SCALE GENOMIC DNA]</scope>
    <source>
        <strain evidence="1 2">DP-K7</strain>
    </source>
</reference>
<organism evidence="1 2">
    <name type="scientific">Kocuria marina subsp. indica</name>
    <dbReference type="NCBI Taxonomy" id="1049583"/>
    <lineage>
        <taxon>Bacteria</taxon>
        <taxon>Bacillati</taxon>
        <taxon>Actinomycetota</taxon>
        <taxon>Actinomycetes</taxon>
        <taxon>Micrococcales</taxon>
        <taxon>Micrococcaceae</taxon>
        <taxon>Kocuria</taxon>
    </lineage>
</organism>
<gene>
    <name evidence="1" type="ORF">GKZ75_13395</name>
</gene>
<dbReference type="EMBL" id="WMHZ01000041">
    <property type="protein sequence ID" value="NDO79182.1"/>
    <property type="molecule type" value="Genomic_DNA"/>
</dbReference>
<dbReference type="Proteomes" id="UP000471026">
    <property type="component" value="Unassembled WGS sequence"/>
</dbReference>
<dbReference type="InterPro" id="IPR011989">
    <property type="entry name" value="ARM-like"/>
</dbReference>
<dbReference type="SUPFAM" id="SSF48371">
    <property type="entry name" value="ARM repeat"/>
    <property type="match status" value="1"/>
</dbReference>
<accession>A0A6N9R0Y3</accession>
<protein>
    <recommendedName>
        <fullName evidence="3">HEAT repeat domain-containing protein</fullName>
    </recommendedName>
</protein>
<comment type="caution">
    <text evidence="1">The sequence shown here is derived from an EMBL/GenBank/DDBJ whole genome shotgun (WGS) entry which is preliminary data.</text>
</comment>
<evidence type="ECO:0008006" key="3">
    <source>
        <dbReference type="Google" id="ProtNLM"/>
    </source>
</evidence>
<evidence type="ECO:0000313" key="1">
    <source>
        <dbReference type="EMBL" id="NDO79182.1"/>
    </source>
</evidence>
<dbReference type="AlphaFoldDB" id="A0A6N9R0Y3"/>